<dbReference type="GO" id="GO:0008270">
    <property type="term" value="F:zinc ion binding"/>
    <property type="evidence" value="ECO:0007669"/>
    <property type="project" value="UniProtKB-KW"/>
</dbReference>
<keyword evidence="3" id="KW-1185">Reference proteome</keyword>
<proteinExistence type="predicted"/>
<accession>A0A238L9E3</accession>
<evidence type="ECO:0000259" key="1">
    <source>
        <dbReference type="Pfam" id="PF10276"/>
    </source>
</evidence>
<dbReference type="Proteomes" id="UP000201613">
    <property type="component" value="Unassembled WGS sequence"/>
</dbReference>
<dbReference type="Gene3D" id="2.60.260.40">
    <property type="entry name" value="q5lls5 like domains"/>
    <property type="match status" value="1"/>
</dbReference>
<feature type="domain" description="Zinc finger CHCC-type" evidence="1">
    <location>
        <begin position="14"/>
        <end position="50"/>
    </location>
</feature>
<gene>
    <name evidence="2" type="ORF">LOM8899_00324</name>
</gene>
<dbReference type="Pfam" id="PF10276">
    <property type="entry name" value="zf-CHCC"/>
    <property type="match status" value="1"/>
</dbReference>
<keyword evidence="2" id="KW-0479">Metal-binding</keyword>
<reference evidence="2 3" key="1">
    <citation type="submission" date="2017-05" db="EMBL/GenBank/DDBJ databases">
        <authorList>
            <person name="Song R."/>
            <person name="Chenine A.L."/>
            <person name="Ruprecht R.M."/>
        </authorList>
    </citation>
    <scope>NUCLEOTIDE SEQUENCE [LARGE SCALE GENOMIC DNA]</scope>
    <source>
        <strain evidence="2 3">CECT 8899</strain>
    </source>
</reference>
<evidence type="ECO:0000313" key="2">
    <source>
        <dbReference type="EMBL" id="SMY06202.1"/>
    </source>
</evidence>
<dbReference type="RefSeq" id="WP_093990404.1">
    <property type="nucleotide sequence ID" value="NZ_FXZK01000001.1"/>
</dbReference>
<keyword evidence="2" id="KW-0863">Zinc-finger</keyword>
<dbReference type="OrthoDB" id="7391570at2"/>
<dbReference type="EMBL" id="FXZK01000001">
    <property type="protein sequence ID" value="SMY06202.1"/>
    <property type="molecule type" value="Genomic_DNA"/>
</dbReference>
<evidence type="ECO:0000313" key="3">
    <source>
        <dbReference type="Proteomes" id="UP000201613"/>
    </source>
</evidence>
<dbReference type="InterPro" id="IPR019401">
    <property type="entry name" value="Znf_CHCC"/>
</dbReference>
<sequence>MSIPAPETKIVTAWRVACDGGEGALGHPRVWLSIPRDKGWVECGYCDARYVHETAKDAAE</sequence>
<name>A0A238L9E3_9RHOB</name>
<keyword evidence="2" id="KW-0862">Zinc</keyword>
<dbReference type="AlphaFoldDB" id="A0A238L9E3"/>
<organism evidence="2 3">
    <name type="scientific">Flavimaricola marinus</name>
    <dbReference type="NCBI Taxonomy" id="1819565"/>
    <lineage>
        <taxon>Bacteria</taxon>
        <taxon>Pseudomonadati</taxon>
        <taxon>Pseudomonadota</taxon>
        <taxon>Alphaproteobacteria</taxon>
        <taxon>Rhodobacterales</taxon>
        <taxon>Paracoccaceae</taxon>
        <taxon>Flavimaricola</taxon>
    </lineage>
</organism>
<protein>
    <submittedName>
        <fullName evidence="2">Zinc-finger domain protein</fullName>
    </submittedName>
</protein>